<evidence type="ECO:0000256" key="5">
    <source>
        <dbReference type="ARBA" id="ARBA00022692"/>
    </source>
</evidence>
<evidence type="ECO:0000256" key="6">
    <source>
        <dbReference type="ARBA" id="ARBA00022989"/>
    </source>
</evidence>
<gene>
    <name evidence="10" type="ORF">ACFFUV_16265</name>
</gene>
<dbReference type="InterPro" id="IPR048279">
    <property type="entry name" value="MdtK-like"/>
</dbReference>
<dbReference type="EMBL" id="JBHMEP010000005">
    <property type="protein sequence ID" value="MFB9136529.1"/>
    <property type="molecule type" value="Genomic_DNA"/>
</dbReference>
<protein>
    <recommendedName>
        <fullName evidence="2">Multidrug resistance protein NorM</fullName>
    </recommendedName>
    <alternativeName>
        <fullName evidence="8">Na(+)/drug antiporter</fullName>
    </alternativeName>
</protein>
<comment type="caution">
    <text evidence="10">The sequence shown here is derived from an EMBL/GenBank/DDBJ whole genome shotgun (WGS) entry which is preliminary data.</text>
</comment>
<dbReference type="InterPro" id="IPR052031">
    <property type="entry name" value="Membrane_Transporter-Flippase"/>
</dbReference>
<feature type="transmembrane region" description="Helical" evidence="9">
    <location>
        <begin position="313"/>
        <end position="335"/>
    </location>
</feature>
<evidence type="ECO:0000256" key="3">
    <source>
        <dbReference type="ARBA" id="ARBA00022448"/>
    </source>
</evidence>
<keyword evidence="7 9" id="KW-0472">Membrane</keyword>
<feature type="transmembrane region" description="Helical" evidence="9">
    <location>
        <begin position="284"/>
        <end position="301"/>
    </location>
</feature>
<keyword evidence="11" id="KW-1185">Reference proteome</keyword>
<feature type="transmembrane region" description="Helical" evidence="9">
    <location>
        <begin position="238"/>
        <end position="264"/>
    </location>
</feature>
<feature type="transmembrane region" description="Helical" evidence="9">
    <location>
        <begin position="51"/>
        <end position="75"/>
    </location>
</feature>
<reference evidence="10 11" key="1">
    <citation type="submission" date="2024-09" db="EMBL/GenBank/DDBJ databases">
        <authorList>
            <person name="Sun Q."/>
            <person name="Mori K."/>
        </authorList>
    </citation>
    <scope>NUCLEOTIDE SEQUENCE [LARGE SCALE GENOMIC DNA]</scope>
    <source>
        <strain evidence="10 11">CECT 8064</strain>
    </source>
</reference>
<feature type="transmembrane region" description="Helical" evidence="9">
    <location>
        <begin position="96"/>
        <end position="118"/>
    </location>
</feature>
<evidence type="ECO:0000256" key="8">
    <source>
        <dbReference type="ARBA" id="ARBA00030855"/>
    </source>
</evidence>
<evidence type="ECO:0000256" key="7">
    <source>
        <dbReference type="ARBA" id="ARBA00023136"/>
    </source>
</evidence>
<feature type="transmembrane region" description="Helical" evidence="9">
    <location>
        <begin position="168"/>
        <end position="187"/>
    </location>
</feature>
<keyword evidence="5 9" id="KW-0812">Transmembrane</keyword>
<dbReference type="Pfam" id="PF01554">
    <property type="entry name" value="MatE"/>
    <property type="match status" value="2"/>
</dbReference>
<evidence type="ECO:0000256" key="4">
    <source>
        <dbReference type="ARBA" id="ARBA00022475"/>
    </source>
</evidence>
<feature type="transmembrane region" description="Helical" evidence="9">
    <location>
        <begin position="193"/>
        <end position="218"/>
    </location>
</feature>
<dbReference type="NCBIfam" id="TIGR00797">
    <property type="entry name" value="matE"/>
    <property type="match status" value="1"/>
</dbReference>
<evidence type="ECO:0000313" key="10">
    <source>
        <dbReference type="EMBL" id="MFB9136529.1"/>
    </source>
</evidence>
<feature type="transmembrane region" description="Helical" evidence="9">
    <location>
        <begin position="417"/>
        <end position="436"/>
    </location>
</feature>
<feature type="transmembrane region" description="Helical" evidence="9">
    <location>
        <begin position="21"/>
        <end position="45"/>
    </location>
</feature>
<dbReference type="PIRSF" id="PIRSF006603">
    <property type="entry name" value="DinF"/>
    <property type="match status" value="1"/>
</dbReference>
<accession>A0ABV5HR00</accession>
<dbReference type="Proteomes" id="UP001589645">
    <property type="component" value="Unassembled WGS sequence"/>
</dbReference>
<proteinExistence type="predicted"/>
<name>A0ABV5HR00_9VIBR</name>
<feature type="transmembrane region" description="Helical" evidence="9">
    <location>
        <begin position="138"/>
        <end position="156"/>
    </location>
</feature>
<keyword evidence="3" id="KW-0813">Transport</keyword>
<keyword evidence="4" id="KW-1003">Cell membrane</keyword>
<dbReference type="PANTHER" id="PTHR43549">
    <property type="entry name" value="MULTIDRUG RESISTANCE PROTEIN YPNP-RELATED"/>
    <property type="match status" value="1"/>
</dbReference>
<dbReference type="PANTHER" id="PTHR43549:SF3">
    <property type="entry name" value="MULTIDRUG RESISTANCE PROTEIN YPNP-RELATED"/>
    <property type="match status" value="1"/>
</dbReference>
<evidence type="ECO:0000313" key="11">
    <source>
        <dbReference type="Proteomes" id="UP001589645"/>
    </source>
</evidence>
<evidence type="ECO:0000256" key="1">
    <source>
        <dbReference type="ARBA" id="ARBA00004429"/>
    </source>
</evidence>
<sequence>MKDKHGLLTGSIPNVLRQMTIPMTFGLVSVLMFNLVDTFFISLLGTDALAAISYTFPVTFAVNCITMGMGIGISTSIGRLLGQNQPQDAARLATHGLLLAFILVSLASLLGLATITPLFTQLGADANLLPLIEQYMQVWYLTVPLLVLPMAGNSAIRATGDTKTPAKLMMLSGLINGVLDPLLILGLGPFPELGIQGAAIASAFSWLGALLGSAYMLIYRDKLLAMPSLRRLTQDWGLILRIGTPAAFSNAMTPLSGALLMVMISESGKTAVAAYGAAQRVESILILVLMSLTSALTPFMAQNLGAENPQRSFAGLFLSMRFSVLFQIMIFVMMVPLSIPLSALFSQEQSVRDLLWHYLLVVPVSYGFQGIVMMLVSALNALHQPLRAFQWNFMRLFLFVLPCAWMGSQLYAIEGLFIGIGVGNIAAGVFGYLYALRLRRQHCSPLTV</sequence>
<comment type="subcellular location">
    <subcellularLocation>
        <location evidence="1">Cell inner membrane</location>
        <topology evidence="1">Multi-pass membrane protein</topology>
    </subcellularLocation>
</comment>
<evidence type="ECO:0000256" key="2">
    <source>
        <dbReference type="ARBA" id="ARBA00013489"/>
    </source>
</evidence>
<dbReference type="InterPro" id="IPR002528">
    <property type="entry name" value="MATE_fam"/>
</dbReference>
<feature type="transmembrane region" description="Helical" evidence="9">
    <location>
        <begin position="355"/>
        <end position="381"/>
    </location>
</feature>
<keyword evidence="6 9" id="KW-1133">Transmembrane helix</keyword>
<feature type="transmembrane region" description="Helical" evidence="9">
    <location>
        <begin position="393"/>
        <end position="411"/>
    </location>
</feature>
<organism evidence="10 11">
    <name type="scientific">Vibrio olivae</name>
    <dbReference type="NCBI Taxonomy" id="1243002"/>
    <lineage>
        <taxon>Bacteria</taxon>
        <taxon>Pseudomonadati</taxon>
        <taxon>Pseudomonadota</taxon>
        <taxon>Gammaproteobacteria</taxon>
        <taxon>Vibrionales</taxon>
        <taxon>Vibrionaceae</taxon>
        <taxon>Vibrio</taxon>
    </lineage>
</organism>
<dbReference type="RefSeq" id="WP_390194676.1">
    <property type="nucleotide sequence ID" value="NZ_JBHMEP010000005.1"/>
</dbReference>
<evidence type="ECO:0000256" key="9">
    <source>
        <dbReference type="SAM" id="Phobius"/>
    </source>
</evidence>